<dbReference type="CDD" id="cd03114">
    <property type="entry name" value="MMAA-like"/>
    <property type="match status" value="1"/>
</dbReference>
<evidence type="ECO:0000313" key="7">
    <source>
        <dbReference type="EMBL" id="MBM3316825.1"/>
    </source>
</evidence>
<dbReference type="SUPFAM" id="SSF52540">
    <property type="entry name" value="P-loop containing nucleoside triphosphate hydrolases"/>
    <property type="match status" value="1"/>
</dbReference>
<dbReference type="AlphaFoldDB" id="A0A937X7X3"/>
<keyword evidence="5" id="KW-0143">Chaperone</keyword>
<organism evidence="7 8">
    <name type="scientific">Eiseniibacteriota bacterium</name>
    <dbReference type="NCBI Taxonomy" id="2212470"/>
    <lineage>
        <taxon>Bacteria</taxon>
        <taxon>Candidatus Eiseniibacteriota</taxon>
    </lineage>
</organism>
<evidence type="ECO:0000256" key="3">
    <source>
        <dbReference type="ARBA" id="ARBA00022801"/>
    </source>
</evidence>
<dbReference type="GO" id="GO:0005525">
    <property type="term" value="F:GTP binding"/>
    <property type="evidence" value="ECO:0007669"/>
    <property type="project" value="UniProtKB-KW"/>
</dbReference>
<dbReference type="EMBL" id="VGIY01000045">
    <property type="protein sequence ID" value="MBM3316825.1"/>
    <property type="molecule type" value="Genomic_DNA"/>
</dbReference>
<proteinExistence type="inferred from homology"/>
<name>A0A937X7X3_UNCEI</name>
<dbReference type="Pfam" id="PF03308">
    <property type="entry name" value="MeaB"/>
    <property type="match status" value="1"/>
</dbReference>
<feature type="domain" description="AAA+ ATPase" evidence="6">
    <location>
        <begin position="58"/>
        <end position="266"/>
    </location>
</feature>
<keyword evidence="3" id="KW-0378">Hydrolase</keyword>
<evidence type="ECO:0000259" key="6">
    <source>
        <dbReference type="SMART" id="SM00382"/>
    </source>
</evidence>
<dbReference type="InterPro" id="IPR005129">
    <property type="entry name" value="GTPase_ArgK"/>
</dbReference>
<evidence type="ECO:0000256" key="4">
    <source>
        <dbReference type="ARBA" id="ARBA00023134"/>
    </source>
</evidence>
<dbReference type="InterPro" id="IPR027417">
    <property type="entry name" value="P-loop_NTPase"/>
</dbReference>
<dbReference type="GO" id="GO:0003924">
    <property type="term" value="F:GTPase activity"/>
    <property type="evidence" value="ECO:0007669"/>
    <property type="project" value="InterPro"/>
</dbReference>
<dbReference type="SMART" id="SM00382">
    <property type="entry name" value="AAA"/>
    <property type="match status" value="1"/>
</dbReference>
<reference evidence="7" key="1">
    <citation type="submission" date="2019-03" db="EMBL/GenBank/DDBJ databases">
        <title>Lake Tanganyika Metagenome-Assembled Genomes (MAGs).</title>
        <authorList>
            <person name="Tran P."/>
        </authorList>
    </citation>
    <scope>NUCLEOTIDE SEQUENCE</scope>
    <source>
        <strain evidence="7">M_DeepCast_400m_m2_100</strain>
    </source>
</reference>
<dbReference type="Proteomes" id="UP000748308">
    <property type="component" value="Unassembled WGS sequence"/>
</dbReference>
<accession>A0A937X7X3</accession>
<evidence type="ECO:0000256" key="2">
    <source>
        <dbReference type="ARBA" id="ARBA00022741"/>
    </source>
</evidence>
<comment type="similarity">
    <text evidence="1">Belongs to the SIMIBI class G3E GTPase family. ArgK/MeaB subfamily.</text>
</comment>
<dbReference type="Gene3D" id="3.40.50.300">
    <property type="entry name" value="P-loop containing nucleotide triphosphate hydrolases"/>
    <property type="match status" value="1"/>
</dbReference>
<evidence type="ECO:0000313" key="8">
    <source>
        <dbReference type="Proteomes" id="UP000748308"/>
    </source>
</evidence>
<keyword evidence="2" id="KW-0547">Nucleotide-binding</keyword>
<gene>
    <name evidence="7" type="primary">meaB</name>
    <name evidence="7" type="ORF">FJY75_03135</name>
</gene>
<dbReference type="InterPro" id="IPR003593">
    <property type="entry name" value="AAA+_ATPase"/>
</dbReference>
<dbReference type="PANTHER" id="PTHR43087:SF1">
    <property type="entry name" value="LAO_AO TRANSPORT SYSTEM ATPASE"/>
    <property type="match status" value="1"/>
</dbReference>
<dbReference type="PANTHER" id="PTHR43087">
    <property type="entry name" value="LYSINE/ARGININE/ORNITHINE TRANSPORT SYSTEM KINASE"/>
    <property type="match status" value="1"/>
</dbReference>
<dbReference type="NCBIfam" id="TIGR00750">
    <property type="entry name" value="lao"/>
    <property type="match status" value="1"/>
</dbReference>
<sequence>MATRDEATAGEIGLRARELADRLARGERRAIAQAISRVEDDTPVGRALLDLVFPRTGGAYRLGVTGPPGSGKSTLVHGLARRLRDGGRRVGVLAIDPTSPFTGGAILGDRVRMTSAAGDEGFFVRSMASRGSTGGVSAATYEASEILEAAGFDWILIETVGVGQAELEVVELTDCVLLVLVPESGDAVQVMKAGIMEIADLFVINKFDREGGDRLQRDLMLAMELSDWRRPGGWTPPVVPAVALREEGLDEILARAEEHRAWLLGDRERLREARAAKLRKRMEVLLNRTLIERTWRGSALRARLDQDLARIAAHELSPYQWVEDALSL</sequence>
<evidence type="ECO:0000256" key="1">
    <source>
        <dbReference type="ARBA" id="ARBA00009625"/>
    </source>
</evidence>
<protein>
    <submittedName>
        <fullName evidence="7">Methylmalonyl Co-A mutase-associated GTPase MeaB</fullName>
    </submittedName>
</protein>
<evidence type="ECO:0000256" key="5">
    <source>
        <dbReference type="ARBA" id="ARBA00023186"/>
    </source>
</evidence>
<dbReference type="InterPro" id="IPR052040">
    <property type="entry name" value="GTPase/Isobutyryl-CoA_mutase"/>
</dbReference>
<keyword evidence="4" id="KW-0342">GTP-binding</keyword>
<comment type="caution">
    <text evidence="7">The sequence shown here is derived from an EMBL/GenBank/DDBJ whole genome shotgun (WGS) entry which is preliminary data.</text>
</comment>